<dbReference type="EMBL" id="LK023332">
    <property type="protein sequence ID" value="CDS09423.1"/>
    <property type="molecule type" value="Genomic_DNA"/>
</dbReference>
<dbReference type="InterPro" id="IPR032466">
    <property type="entry name" value="Metal_Hydrolase"/>
</dbReference>
<evidence type="ECO:0000259" key="3">
    <source>
        <dbReference type="Pfam" id="PF01979"/>
    </source>
</evidence>
<dbReference type="PANTHER" id="PTHR11113">
    <property type="entry name" value="N-ACETYLGLUCOSAMINE-6-PHOSPHATE DEACETYLASE"/>
    <property type="match status" value="1"/>
</dbReference>
<dbReference type="InterPro" id="IPR011059">
    <property type="entry name" value="Metal-dep_hydrolase_composite"/>
</dbReference>
<dbReference type="Gene3D" id="3.20.20.140">
    <property type="entry name" value="Metal-dependent hydrolases"/>
    <property type="match status" value="2"/>
</dbReference>
<keyword evidence="2" id="KW-1133">Transmembrane helix</keyword>
<dbReference type="GO" id="GO:0008448">
    <property type="term" value="F:N-acetylglucosamine-6-phosphate deacetylase activity"/>
    <property type="evidence" value="ECO:0007669"/>
    <property type="project" value="TreeGrafter"/>
</dbReference>
<evidence type="ECO:0000256" key="2">
    <source>
        <dbReference type="SAM" id="Phobius"/>
    </source>
</evidence>
<feature type="domain" description="Amidohydrolase-related" evidence="3">
    <location>
        <begin position="172"/>
        <end position="524"/>
    </location>
</feature>
<dbReference type="SUPFAM" id="SSF51338">
    <property type="entry name" value="Composite domain of metallo-dependent hydrolases"/>
    <property type="match status" value="1"/>
</dbReference>
<sequence length="946" mass="103522">MSANYEAIPNEPVAGSPLTPLSRWQRVKNTFTRRRIGAILCFLIFVSLITGIALVLLLPETSPLEDHDHQPIHSPIKPGISIQAMEHGLAQCQRIRRQKSINQPNPSRTTNPRAPNNVQTTLLKNVVVWDGQGNILDHVDVLMQNGVIHRVENDIDIDSNNNTKVIDVKGRIVTPGLVDMHSHLGVFAWPNLDALRDGNEKSSPLTPFVRALDAFYPDDIGIRIVASGGVTTSLVLPGSAELMGGEAYAFKLRPVPSRSNEDMLVQAGIDPEIDAEQRWMKWAVGENPVIYSKQGEMPVTRMGEAYLIRKELERARQLLIEQDDWCDAAENLAQGERLESRFPETLELETLVALLRGDVRLNIHCYEAHDIEAMVRHSLEFNFNITAFHHALDAYLIPDIIRRVRNNDTITVATFADHWGYKKEAFQGSPYGPKILHEANIPVAIKSDHSVTNAQHLMFQAAKTHHYGLPEQVAFQSVTSVPAKALGLHHRVGSLKPGYDADVVIWDRSPLALGATPLQVFIDGVSLFDDPVIENEQHQQSTINNDAIDNVNIMQQQQQALNVMQGESSFVLSNVGRIMLGKDVIEGPAQLAVINGTIACADQDCTMIMDTNMPNVDIKGGHVIPGLIAVGSKLGMVEIPSERSTGDGVAQSSTNTDPHAIIRAIDGLKLGTRHLEEAHKGGVLTAITAPMSNNIVAGLSTAFKTGAKSSLDEHAVIASTVALHLQIGHAFKSASFPTISTQIAFIRRLLTENIDSDNDYGRAARGEIATIITVDNKDEIASIIRLKEEHLKHARIAIMGGAEAHLLAYPLAKADIAVILRPALCTPAQFDSLHCLTGAPLTDGTAAHELFRNNVKVAVGVHYDGWARNLAWDAGWLSATATGNGKQRVSDADAMRFVTTNIQDIFFGQQQQQQASDFVIWSGNPLQLHSRPLATFDPQNGLVVNS</sequence>
<evidence type="ECO:0000313" key="4">
    <source>
        <dbReference type="EMBL" id="CDS09423.1"/>
    </source>
</evidence>
<accession>A0A077WQN2</accession>
<keyword evidence="2" id="KW-0472">Membrane</keyword>
<reference evidence="4" key="1">
    <citation type="journal article" date="2014" name="Genome Announc.">
        <title>De novo whole-genome sequence and genome annotation of Lichtheimia ramosa.</title>
        <authorList>
            <person name="Linde J."/>
            <person name="Schwartze V."/>
            <person name="Binder U."/>
            <person name="Lass-Florl C."/>
            <person name="Voigt K."/>
            <person name="Horn F."/>
        </authorList>
    </citation>
    <scope>NUCLEOTIDE SEQUENCE</scope>
    <source>
        <strain evidence="4">JMRC FSU:6197</strain>
    </source>
</reference>
<evidence type="ECO:0000256" key="1">
    <source>
        <dbReference type="ARBA" id="ARBA00022801"/>
    </source>
</evidence>
<organism evidence="4">
    <name type="scientific">Lichtheimia ramosa</name>
    <dbReference type="NCBI Taxonomy" id="688394"/>
    <lineage>
        <taxon>Eukaryota</taxon>
        <taxon>Fungi</taxon>
        <taxon>Fungi incertae sedis</taxon>
        <taxon>Mucoromycota</taxon>
        <taxon>Mucoromycotina</taxon>
        <taxon>Mucoromycetes</taxon>
        <taxon>Mucorales</taxon>
        <taxon>Lichtheimiaceae</taxon>
        <taxon>Lichtheimia</taxon>
    </lineage>
</organism>
<keyword evidence="1" id="KW-0378">Hydrolase</keyword>
<name>A0A077WQN2_9FUNG</name>
<gene>
    <name evidence="4" type="ORF">LRAMOSA10783</name>
</gene>
<dbReference type="GO" id="GO:0006046">
    <property type="term" value="P:N-acetylglucosamine catabolic process"/>
    <property type="evidence" value="ECO:0007669"/>
    <property type="project" value="TreeGrafter"/>
</dbReference>
<dbReference type="OrthoDB" id="10258955at2759"/>
<dbReference type="Pfam" id="PF01979">
    <property type="entry name" value="Amidohydro_1"/>
    <property type="match status" value="1"/>
</dbReference>
<keyword evidence="2" id="KW-0812">Transmembrane</keyword>
<dbReference type="InterPro" id="IPR006680">
    <property type="entry name" value="Amidohydro-rel"/>
</dbReference>
<protein>
    <recommendedName>
        <fullName evidence="3">Amidohydrolase-related domain-containing protein</fullName>
    </recommendedName>
</protein>
<feature type="transmembrane region" description="Helical" evidence="2">
    <location>
        <begin position="36"/>
        <end position="58"/>
    </location>
</feature>
<dbReference type="PANTHER" id="PTHR11113:SF14">
    <property type="entry name" value="N-ACETYLGLUCOSAMINE-6-PHOSPHATE DEACETYLASE"/>
    <property type="match status" value="1"/>
</dbReference>
<dbReference type="AlphaFoldDB" id="A0A077WQN2"/>
<proteinExistence type="predicted"/>
<dbReference type="SUPFAM" id="SSF51556">
    <property type="entry name" value="Metallo-dependent hydrolases"/>
    <property type="match status" value="1"/>
</dbReference>
<dbReference type="Gene3D" id="2.30.40.10">
    <property type="entry name" value="Urease, subunit C, domain 1"/>
    <property type="match status" value="1"/>
</dbReference>